<dbReference type="PANTHER" id="PTHR32114">
    <property type="entry name" value="ABC TRANSPORTER ABCH.3"/>
    <property type="match status" value="1"/>
</dbReference>
<name>A0A897NM18_9EURY</name>
<dbReference type="AlphaFoldDB" id="A0A897NM18"/>
<dbReference type="GeneID" id="68856824"/>
<reference evidence="6 7" key="1">
    <citation type="submission" date="2020-11" db="EMBL/GenBank/DDBJ databases">
        <title>Carbohydrate-dependent, anaerobic sulfur respiration: A novel catabolism in halophilic archaea.</title>
        <authorList>
            <person name="Sorokin D.Y."/>
            <person name="Messina E."/>
            <person name="Smedile F."/>
            <person name="La Cono V."/>
            <person name="Hallsworth J.E."/>
            <person name="Yakimov M.M."/>
        </authorList>
    </citation>
    <scope>NUCLEOTIDE SEQUENCE [LARGE SCALE GENOMIC DNA]</scope>
    <source>
        <strain evidence="6 7">HSR-Est</strain>
    </source>
</reference>
<evidence type="ECO:0000259" key="5">
    <source>
        <dbReference type="Pfam" id="PF13476"/>
    </source>
</evidence>
<gene>
    <name evidence="6" type="primary">sbcC</name>
    <name evidence="6" type="ORF">HSEST_0182</name>
</gene>
<evidence type="ECO:0000313" key="7">
    <source>
        <dbReference type="Proteomes" id="UP000663292"/>
    </source>
</evidence>
<evidence type="ECO:0000256" key="2">
    <source>
        <dbReference type="ARBA" id="ARBA00049666"/>
    </source>
</evidence>
<evidence type="ECO:0000313" key="6">
    <source>
        <dbReference type="EMBL" id="QSG13738.1"/>
    </source>
</evidence>
<organism evidence="6 7">
    <name type="scientific">Halapricum desulfuricans</name>
    <dbReference type="NCBI Taxonomy" id="2841257"/>
    <lineage>
        <taxon>Archaea</taxon>
        <taxon>Methanobacteriati</taxon>
        <taxon>Methanobacteriota</taxon>
        <taxon>Stenosarchaea group</taxon>
        <taxon>Halobacteria</taxon>
        <taxon>Halobacteriales</taxon>
        <taxon>Haloarculaceae</taxon>
        <taxon>Halapricum</taxon>
    </lineage>
</organism>
<dbReference type="SUPFAM" id="SSF52540">
    <property type="entry name" value="P-loop containing nucleoside triphosphate hydrolases"/>
    <property type="match status" value="2"/>
</dbReference>
<feature type="region of interest" description="Disordered" evidence="4">
    <location>
        <begin position="654"/>
        <end position="676"/>
    </location>
</feature>
<dbReference type="Proteomes" id="UP000663292">
    <property type="component" value="Chromosome"/>
</dbReference>
<dbReference type="RefSeq" id="WP_229121694.1">
    <property type="nucleotide sequence ID" value="NZ_CP064791.1"/>
</dbReference>
<proteinExistence type="inferred from homology"/>
<comment type="similarity">
    <text evidence="2">Belongs to the Sph1/Sph2 family.</text>
</comment>
<dbReference type="GO" id="GO:0006302">
    <property type="term" value="P:double-strand break repair"/>
    <property type="evidence" value="ECO:0007669"/>
    <property type="project" value="InterPro"/>
</dbReference>
<dbReference type="Pfam" id="PF13476">
    <property type="entry name" value="AAA_23"/>
    <property type="match status" value="1"/>
</dbReference>
<feature type="coiled-coil region" evidence="3">
    <location>
        <begin position="389"/>
        <end position="516"/>
    </location>
</feature>
<evidence type="ECO:0000256" key="4">
    <source>
        <dbReference type="SAM" id="MobiDB-lite"/>
    </source>
</evidence>
<dbReference type="PANTHER" id="PTHR32114:SF2">
    <property type="entry name" value="ABC TRANSPORTER ABCH.3"/>
    <property type="match status" value="1"/>
</dbReference>
<feature type="domain" description="Rad50/SbcC-type AAA" evidence="5">
    <location>
        <begin position="5"/>
        <end position="252"/>
    </location>
</feature>
<accession>A0A897NM18</accession>
<keyword evidence="7" id="KW-1185">Reference proteome</keyword>
<evidence type="ECO:0000256" key="1">
    <source>
        <dbReference type="ARBA" id="ARBA00023054"/>
    </source>
</evidence>
<feature type="coiled-coil region" evidence="3">
    <location>
        <begin position="209"/>
        <end position="291"/>
    </location>
</feature>
<protein>
    <submittedName>
        <fullName evidence="6">ATPase involved in DNA repair, SbcC</fullName>
    </submittedName>
</protein>
<dbReference type="Gene3D" id="3.40.50.300">
    <property type="entry name" value="P-loop containing nucleotide triphosphate hydrolases"/>
    <property type="match status" value="2"/>
</dbReference>
<evidence type="ECO:0000256" key="3">
    <source>
        <dbReference type="SAM" id="Coils"/>
    </source>
</evidence>
<dbReference type="InterPro" id="IPR038729">
    <property type="entry name" value="Rad50/SbcC_AAA"/>
</dbReference>
<dbReference type="InterPro" id="IPR027417">
    <property type="entry name" value="P-loop_NTPase"/>
</dbReference>
<sequence length="676" mass="77440">MQLDRLELENFRQFRDETIAFATGSDRNVTVVHGANGSGKTTLLNAFTWLFYGNVDFDTRPDRLASEGAMANAQPGDRITVSVQLQFEHEGEAYIAQREAIYEKRSATDFDGEMIDSEVTVKYRNNGSWKPRNNPENTLDQIIPERLSGLFFFDGEDIDELAGIDNQDRIQEAIQNIMGLTILERANRHLDTVAGRFEDEVDEYASDELSELISEKRTIEDDIEEFKRDRDDTQRRKERIESEIEDLEQKLERLDESAALQERREEYREDLAEVEDRIDSLDEDIKTQISQNGFVPLAMPLLKETATELDQMREEGVIPSELSNSFVDSLLDAGQCICGRPLEPGTDHYDKVASMRGDAVADGVEQSAIRIIGHLNEVSDKESEFFDSIDEIIEQRKDLYDRRDELEELIDEVSSELQGMNQTTESGQSIGELEAKREQKETEREEAISEIARIEERIERKQEELESLEEQIDEQQDEREEALLAKRRQKAAELVQDELEGSFEDLKDQVRQWSNKMIKQTFDDIASKDLTAEITDDFELKIWQDVGDERVEVDKSTGERQIASLAFIGSLVNIARERYESDSDSEYFTGGIYPLVMDSPFGALDKDHRRQVSKVIPSLANQVVVFATDSQWEGPVEEEMRDIIGEQYWLDFDSGEGEGEYPQTRIAAEQASIRGD</sequence>
<dbReference type="GO" id="GO:0016887">
    <property type="term" value="F:ATP hydrolysis activity"/>
    <property type="evidence" value="ECO:0007669"/>
    <property type="project" value="InterPro"/>
</dbReference>
<keyword evidence="1 3" id="KW-0175">Coiled coil</keyword>
<dbReference type="EMBL" id="CP064791">
    <property type="protein sequence ID" value="QSG13738.1"/>
    <property type="molecule type" value="Genomic_DNA"/>
</dbReference>